<dbReference type="AlphaFoldDB" id="A0A0E9TUY1"/>
<evidence type="ECO:0000256" key="1">
    <source>
        <dbReference type="SAM" id="MobiDB-lite"/>
    </source>
</evidence>
<accession>A0A0E9TUY1</accession>
<feature type="region of interest" description="Disordered" evidence="1">
    <location>
        <begin position="59"/>
        <end position="85"/>
    </location>
</feature>
<protein>
    <submittedName>
        <fullName evidence="2">Uncharacterized protein</fullName>
    </submittedName>
</protein>
<organism evidence="2">
    <name type="scientific">Anguilla anguilla</name>
    <name type="common">European freshwater eel</name>
    <name type="synonym">Muraena anguilla</name>
    <dbReference type="NCBI Taxonomy" id="7936"/>
    <lineage>
        <taxon>Eukaryota</taxon>
        <taxon>Metazoa</taxon>
        <taxon>Chordata</taxon>
        <taxon>Craniata</taxon>
        <taxon>Vertebrata</taxon>
        <taxon>Euteleostomi</taxon>
        <taxon>Actinopterygii</taxon>
        <taxon>Neopterygii</taxon>
        <taxon>Teleostei</taxon>
        <taxon>Anguilliformes</taxon>
        <taxon>Anguillidae</taxon>
        <taxon>Anguilla</taxon>
    </lineage>
</organism>
<reference evidence="2" key="1">
    <citation type="submission" date="2014-11" db="EMBL/GenBank/DDBJ databases">
        <authorList>
            <person name="Amaro Gonzalez C."/>
        </authorList>
    </citation>
    <scope>NUCLEOTIDE SEQUENCE</scope>
</reference>
<dbReference type="EMBL" id="GBXM01051325">
    <property type="protein sequence ID" value="JAH57252.1"/>
    <property type="molecule type" value="Transcribed_RNA"/>
</dbReference>
<reference evidence="2" key="2">
    <citation type="journal article" date="2015" name="Fish Shellfish Immunol.">
        <title>Early steps in the European eel (Anguilla anguilla)-Vibrio vulnificus interaction in the gills: Role of the RtxA13 toxin.</title>
        <authorList>
            <person name="Callol A."/>
            <person name="Pajuelo D."/>
            <person name="Ebbesson L."/>
            <person name="Teles M."/>
            <person name="MacKenzie S."/>
            <person name="Amaro C."/>
        </authorList>
    </citation>
    <scope>NUCLEOTIDE SEQUENCE</scope>
</reference>
<evidence type="ECO:0000313" key="2">
    <source>
        <dbReference type="EMBL" id="JAH57252.1"/>
    </source>
</evidence>
<proteinExistence type="predicted"/>
<name>A0A0E9TUY1_ANGAN</name>
<feature type="compositionally biased region" description="Polar residues" evidence="1">
    <location>
        <begin position="59"/>
        <end position="71"/>
    </location>
</feature>
<sequence>MTQVPDQGGTCGTFSVHTGAQNVRVLFCCCNHSVATIRVKISASLSTAAPLGRDGFRLQTDSQHGFRNQTSSHKRASPCSGLTFQ</sequence>